<evidence type="ECO:0000256" key="1">
    <source>
        <dbReference type="SAM" id="SignalP"/>
    </source>
</evidence>
<dbReference type="InterPro" id="IPR053216">
    <property type="entry name" value="Appressorial_penetr-assoc"/>
</dbReference>
<dbReference type="HOGENOM" id="CLU_029378_1_0_1"/>
<dbReference type="KEGG" id="sla:SERLADRAFT_417964"/>
<dbReference type="GeneID" id="18813649"/>
<reference evidence="2" key="1">
    <citation type="submission" date="2011-04" db="EMBL/GenBank/DDBJ databases">
        <title>Evolution of plant cell wall degrading machinery underlies the functional diversity of forest fungi.</title>
        <authorList>
            <consortium name="US DOE Joint Genome Institute (JGI-PGF)"/>
            <person name="Eastwood D.C."/>
            <person name="Floudas D."/>
            <person name="Binder M."/>
            <person name="Majcherczyk A."/>
            <person name="Schneider P."/>
            <person name="Aerts A."/>
            <person name="Asiegbu F.O."/>
            <person name="Baker S.E."/>
            <person name="Barry K."/>
            <person name="Bendiksby M."/>
            <person name="Blumentritt M."/>
            <person name="Coutinho P.M."/>
            <person name="Cullen D."/>
            <person name="Cullen D."/>
            <person name="Gathman A."/>
            <person name="Goodell B."/>
            <person name="Henrissat B."/>
            <person name="Ihrmark K."/>
            <person name="Kauserud H."/>
            <person name="Kohler A."/>
            <person name="LaButti K."/>
            <person name="Lapidus A."/>
            <person name="Lavin J.L."/>
            <person name="Lee Y.-H."/>
            <person name="Lindquist E."/>
            <person name="Lilly W."/>
            <person name="Lucas S."/>
            <person name="Morin E."/>
            <person name="Murat C."/>
            <person name="Oguiza J.A."/>
            <person name="Park J."/>
            <person name="Pisabarro A.G."/>
            <person name="Riley R."/>
            <person name="Rosling A."/>
            <person name="Salamov A."/>
            <person name="Schmidt O."/>
            <person name="Schmutz J."/>
            <person name="Skrede I."/>
            <person name="Stenlid J."/>
            <person name="Wiebenga A."/>
            <person name="Xie X."/>
            <person name="Kues U."/>
            <person name="Hibbett D.S."/>
            <person name="Hoffmeister D."/>
            <person name="Hogberg N."/>
            <person name="Martin F."/>
            <person name="Grigoriev I.V."/>
            <person name="Watkinson S.C."/>
        </authorList>
    </citation>
    <scope>NUCLEOTIDE SEQUENCE</scope>
    <source>
        <strain evidence="2">S7.9</strain>
    </source>
</reference>
<sequence length="415" mass="42138">MFYKAFLTASLPLILSVQGAPAPSAASFLARRITSNVPRSSSSSTNNTSGLQSSLTLDPSVIATGFENNGQNQPAAGQVASLTSSNNFINFCATASNVPLTNGQQIQGGSCNPAPMGLIPSVANMPSSKFVSPTNFGTVTANTDFTIQMAVNNLDTGFFTNADEDYFSAPQQLNSQGLIQGHTHFVIENLSSLTQVTPNDPTQFAFFKGVNTAAQNGIVNVTVTGGLPAGSYKLSSINSAMNHQPVLVAVAQHGSLDDAIYFSATESGATGGTSTSASSSIAVTSTVASTSVTTASSSAPSATATSSSNGANFGSCSTPQIEFGAGFNGRTETSFQAVDQNSYNHGSADNIDVISGFICQRLISPCNANAAGQALCTQASAAADAASAQTGQQADAFNAVFGITTDFASVTPIAA</sequence>
<dbReference type="RefSeq" id="XP_007322937.1">
    <property type="nucleotide sequence ID" value="XM_007322875.1"/>
</dbReference>
<dbReference type="PANTHER" id="PTHR34587:SF2">
    <property type="entry name" value="G-PROTEIN COUPLED RECEPTORS FAMILY 1 PROFILE DOMAIN-CONTAINING PROTEIN"/>
    <property type="match status" value="1"/>
</dbReference>
<proteinExistence type="predicted"/>
<dbReference type="EMBL" id="GL945441">
    <property type="protein sequence ID" value="EGO20192.1"/>
    <property type="molecule type" value="Genomic_DNA"/>
</dbReference>
<keyword evidence="1" id="KW-0732">Signal</keyword>
<feature type="chain" id="PRO_5003382060" evidence="1">
    <location>
        <begin position="20"/>
        <end position="415"/>
    </location>
</feature>
<dbReference type="PANTHER" id="PTHR34587">
    <property type="entry name" value="VWFA DOMAIN-CONTAINING PROTEIN"/>
    <property type="match status" value="1"/>
</dbReference>
<evidence type="ECO:0000313" key="2">
    <source>
        <dbReference type="EMBL" id="EGO20192.1"/>
    </source>
</evidence>
<dbReference type="Proteomes" id="UP000008064">
    <property type="component" value="Unassembled WGS sequence"/>
</dbReference>
<gene>
    <name evidence="2" type="ORF">SERLADRAFT_417964</name>
</gene>
<accession>F8P963</accession>
<protein>
    <submittedName>
        <fullName evidence="2">Uncharacterized protein</fullName>
    </submittedName>
</protein>
<dbReference type="AlphaFoldDB" id="F8P963"/>
<feature type="signal peptide" evidence="1">
    <location>
        <begin position="1"/>
        <end position="19"/>
    </location>
</feature>
<dbReference type="OrthoDB" id="2336871at2759"/>
<name>F8P963_SERL9</name>
<organism>
    <name type="scientific">Serpula lacrymans var. lacrymans (strain S7.9)</name>
    <name type="common">Dry rot fungus</name>
    <dbReference type="NCBI Taxonomy" id="578457"/>
    <lineage>
        <taxon>Eukaryota</taxon>
        <taxon>Fungi</taxon>
        <taxon>Dikarya</taxon>
        <taxon>Basidiomycota</taxon>
        <taxon>Agaricomycotina</taxon>
        <taxon>Agaricomycetes</taxon>
        <taxon>Agaricomycetidae</taxon>
        <taxon>Boletales</taxon>
        <taxon>Coniophorineae</taxon>
        <taxon>Serpulaceae</taxon>
        <taxon>Serpula</taxon>
    </lineage>
</organism>